<dbReference type="PANTHER" id="PTHR42756">
    <property type="entry name" value="TRANSCRIPTIONAL REGULATOR, MARR"/>
    <property type="match status" value="1"/>
</dbReference>
<dbReference type="InterPro" id="IPR036390">
    <property type="entry name" value="WH_DNA-bd_sf"/>
</dbReference>
<accession>A0AA48HQU4</accession>
<dbReference type="InterPro" id="IPR000835">
    <property type="entry name" value="HTH_MarR-typ"/>
</dbReference>
<sequence length="165" mass="18646">MEKDEELLVALRKVIRAIDLRSRQLNREVGLTGPQLLVMQNIGKVPGIMVRQIADNINLSAATVTSILDRLEARELVQRIRSTEDKRRVGVFLTEKGQELLSEAPMPFQEHFLNRFSNLEDWEQSLMIASVQRLASMMDAENLDAAPVLEIASFDDKQAVDSSNK</sequence>
<keyword evidence="1" id="KW-0805">Transcription regulation</keyword>
<evidence type="ECO:0000256" key="3">
    <source>
        <dbReference type="ARBA" id="ARBA00023163"/>
    </source>
</evidence>
<name>A0AA48HQU4_9ALTE</name>
<evidence type="ECO:0000256" key="1">
    <source>
        <dbReference type="ARBA" id="ARBA00023015"/>
    </source>
</evidence>
<feature type="domain" description="HTH marR-type" evidence="4">
    <location>
        <begin position="4"/>
        <end position="136"/>
    </location>
</feature>
<evidence type="ECO:0000313" key="5">
    <source>
        <dbReference type="EMBL" id="BDX07002.1"/>
    </source>
</evidence>
<gene>
    <name evidence="5" type="ORF">MACH26_25230</name>
</gene>
<dbReference type="AlphaFoldDB" id="A0AA48HQU4"/>
<organism evidence="5 6">
    <name type="scientific">Planctobacterium marinum</name>
    <dbReference type="NCBI Taxonomy" id="1631968"/>
    <lineage>
        <taxon>Bacteria</taxon>
        <taxon>Pseudomonadati</taxon>
        <taxon>Pseudomonadota</taxon>
        <taxon>Gammaproteobacteria</taxon>
        <taxon>Alteromonadales</taxon>
        <taxon>Alteromonadaceae</taxon>
        <taxon>Planctobacterium</taxon>
    </lineage>
</organism>
<dbReference type="Pfam" id="PF01047">
    <property type="entry name" value="MarR"/>
    <property type="match status" value="1"/>
</dbReference>
<evidence type="ECO:0000313" key="6">
    <source>
        <dbReference type="Proteomes" id="UP001333710"/>
    </source>
</evidence>
<dbReference type="InterPro" id="IPR036388">
    <property type="entry name" value="WH-like_DNA-bd_sf"/>
</dbReference>
<dbReference type="Gene3D" id="1.10.10.10">
    <property type="entry name" value="Winged helix-like DNA-binding domain superfamily/Winged helix DNA-binding domain"/>
    <property type="match status" value="1"/>
</dbReference>
<dbReference type="SMART" id="SM00347">
    <property type="entry name" value="HTH_MARR"/>
    <property type="match status" value="1"/>
</dbReference>
<proteinExistence type="predicted"/>
<dbReference type="KEGG" id="pmaw:MACH26_25230"/>
<dbReference type="GO" id="GO:0003700">
    <property type="term" value="F:DNA-binding transcription factor activity"/>
    <property type="evidence" value="ECO:0007669"/>
    <property type="project" value="InterPro"/>
</dbReference>
<dbReference type="SUPFAM" id="SSF46785">
    <property type="entry name" value="Winged helix' DNA-binding domain"/>
    <property type="match status" value="1"/>
</dbReference>
<dbReference type="PROSITE" id="PS01117">
    <property type="entry name" value="HTH_MARR_1"/>
    <property type="match status" value="1"/>
</dbReference>
<dbReference type="Proteomes" id="UP001333710">
    <property type="component" value="Chromosome"/>
</dbReference>
<evidence type="ECO:0000259" key="4">
    <source>
        <dbReference type="PROSITE" id="PS50995"/>
    </source>
</evidence>
<keyword evidence="2" id="KW-0238">DNA-binding</keyword>
<dbReference type="EMBL" id="AP027272">
    <property type="protein sequence ID" value="BDX07002.1"/>
    <property type="molecule type" value="Genomic_DNA"/>
</dbReference>
<dbReference type="PROSITE" id="PS50995">
    <property type="entry name" value="HTH_MARR_2"/>
    <property type="match status" value="1"/>
</dbReference>
<evidence type="ECO:0000256" key="2">
    <source>
        <dbReference type="ARBA" id="ARBA00023125"/>
    </source>
</evidence>
<dbReference type="PRINTS" id="PR00598">
    <property type="entry name" value="HTHMARR"/>
</dbReference>
<dbReference type="PANTHER" id="PTHR42756:SF1">
    <property type="entry name" value="TRANSCRIPTIONAL REPRESSOR OF EMRAB OPERON"/>
    <property type="match status" value="1"/>
</dbReference>
<dbReference type="GO" id="GO:0003677">
    <property type="term" value="F:DNA binding"/>
    <property type="evidence" value="ECO:0007669"/>
    <property type="project" value="UniProtKB-KW"/>
</dbReference>
<keyword evidence="6" id="KW-1185">Reference proteome</keyword>
<dbReference type="InterPro" id="IPR023187">
    <property type="entry name" value="Tscrpt_reg_MarR-type_CS"/>
</dbReference>
<reference evidence="5" key="1">
    <citation type="submission" date="2023-01" db="EMBL/GenBank/DDBJ databases">
        <title>Complete genome sequence of Planctobacterium marinum strain Dej080120_11.</title>
        <authorList>
            <person name="Ueki S."/>
            <person name="Maruyama F."/>
        </authorList>
    </citation>
    <scope>NUCLEOTIDE SEQUENCE</scope>
    <source>
        <strain evidence="5">Dej080120_11</strain>
    </source>
</reference>
<dbReference type="RefSeq" id="WP_338292994.1">
    <property type="nucleotide sequence ID" value="NZ_AP027272.1"/>
</dbReference>
<protein>
    <submittedName>
        <fullName evidence="5">MarR family transcriptional regulator</fullName>
    </submittedName>
</protein>
<keyword evidence="3" id="KW-0804">Transcription</keyword>